<dbReference type="RefSeq" id="WP_053034795.1">
    <property type="nucleotide sequence ID" value="NZ_CWSO01000017.1"/>
</dbReference>
<evidence type="ECO:0000313" key="1">
    <source>
        <dbReference type="EMBL" id="CSC92263.1"/>
    </source>
</evidence>
<dbReference type="Proteomes" id="UP000046067">
    <property type="component" value="Unassembled WGS sequence"/>
</dbReference>
<dbReference type="AlphaFoldDB" id="A0A656A505"/>
<gene>
    <name evidence="1" type="ORF">ERS013201_03896</name>
</gene>
<protein>
    <submittedName>
        <fullName evidence="1">Uncharacterized protein</fullName>
    </submittedName>
</protein>
<proteinExistence type="predicted"/>
<dbReference type="EMBL" id="CWQJ01000061">
    <property type="protein sequence ID" value="CSC92263.1"/>
    <property type="molecule type" value="Genomic_DNA"/>
</dbReference>
<reference evidence="1 2" key="1">
    <citation type="submission" date="2015-07" db="EMBL/GenBank/DDBJ databases">
        <authorList>
            <consortium name="Pathogen Informatics"/>
        </authorList>
    </citation>
    <scope>NUCLEOTIDE SEQUENCE [LARGE SCALE GENOMIC DNA]</scope>
    <source>
        <strain evidence="1 2">A325</strain>
    </source>
</reference>
<organism evidence="1 2">
    <name type="scientific">Vibrio cholerae</name>
    <dbReference type="NCBI Taxonomy" id="666"/>
    <lineage>
        <taxon>Bacteria</taxon>
        <taxon>Pseudomonadati</taxon>
        <taxon>Pseudomonadota</taxon>
        <taxon>Gammaproteobacteria</taxon>
        <taxon>Vibrionales</taxon>
        <taxon>Vibrionaceae</taxon>
        <taxon>Vibrio</taxon>
    </lineage>
</organism>
<evidence type="ECO:0000313" key="2">
    <source>
        <dbReference type="Proteomes" id="UP000046067"/>
    </source>
</evidence>
<sequence length="407" mass="47463">MDFNIFSIPSMKDAHIYDLRTSPYPAQFYAKSSEFTSGSKKIGIIDQFQGKRPIILNREFVVEKRKLDIHIVHTLLLDSHVVDALHRYVSGKGKMDEDSRAVTRSFLMHVSELNCDYSPLFYLAENWVKSSKEQFIKTSSEKLSSILKLHCMDEKSFIERNEIIYKSDSVKHYCELYQAQDLDACGLNWAISYSENRWFEEWNNLAEFSYACLLKMVLIHFMNPSFSSENIIYKYNEFESFLINELDLMLGRELNLALYYFSNFAGKFISVQPNMKIDKAKKNLKSTAWDLLLLRIPEFLLAPTHLPELNTAYVVTSEEKLLSIGNMFNIESIFYQNKYSNGSPILSFNTELFETVLSEVDLSRVQDRRSKFVQNRISKGKVEHITPQKLKWLIEDLETQLGYLCKS</sequence>
<accession>A0A656A505</accession>
<name>A0A656A505_VIBCL</name>